<accession>A0ABX0TKH3</accession>
<feature type="domain" description="Glycosyltransferase subfamily 4-like N-terminal" evidence="5">
    <location>
        <begin position="21"/>
        <end position="202"/>
    </location>
</feature>
<evidence type="ECO:0000259" key="5">
    <source>
        <dbReference type="Pfam" id="PF13579"/>
    </source>
</evidence>
<evidence type="ECO:0000313" key="7">
    <source>
        <dbReference type="Proteomes" id="UP000802392"/>
    </source>
</evidence>
<dbReference type="Pfam" id="PF13579">
    <property type="entry name" value="Glyco_trans_4_4"/>
    <property type="match status" value="1"/>
</dbReference>
<dbReference type="PANTHER" id="PTHR45947">
    <property type="entry name" value="SULFOQUINOVOSYL TRANSFERASE SQD2"/>
    <property type="match status" value="1"/>
</dbReference>
<reference evidence="6 7" key="1">
    <citation type="submission" date="2020-03" db="EMBL/GenBank/DDBJ databases">
        <title>Genomic Encyclopedia of Type Strains, Phase III (KMG-III): the genomes of soil and plant-associated and newly described type strains.</title>
        <authorList>
            <person name="Whitman W."/>
        </authorList>
    </citation>
    <scope>NUCLEOTIDE SEQUENCE [LARGE SCALE GENOMIC DNA]</scope>
    <source>
        <strain evidence="6 7">CECT 4207</strain>
    </source>
</reference>
<keyword evidence="3" id="KW-0808">Transferase</keyword>
<dbReference type="InterPro" id="IPR050194">
    <property type="entry name" value="Glycosyltransferase_grp1"/>
</dbReference>
<feature type="domain" description="Glycosyl transferase family 1" evidence="4">
    <location>
        <begin position="213"/>
        <end position="384"/>
    </location>
</feature>
<proteinExistence type="predicted"/>
<keyword evidence="7" id="KW-1185">Reference proteome</keyword>
<evidence type="ECO:0000256" key="1">
    <source>
        <dbReference type="ARBA" id="ARBA00021292"/>
    </source>
</evidence>
<evidence type="ECO:0000259" key="4">
    <source>
        <dbReference type="Pfam" id="PF00534"/>
    </source>
</evidence>
<gene>
    <name evidence="6" type="ORF">FHR86_002948</name>
</gene>
<dbReference type="Proteomes" id="UP000802392">
    <property type="component" value="Unassembled WGS sequence"/>
</dbReference>
<dbReference type="CDD" id="cd03794">
    <property type="entry name" value="GT4_WbuB-like"/>
    <property type="match status" value="1"/>
</dbReference>
<dbReference type="InterPro" id="IPR028098">
    <property type="entry name" value="Glyco_trans_4-like_N"/>
</dbReference>
<organism evidence="6 7">
    <name type="scientific">Paenarthrobacter ilicis</name>
    <dbReference type="NCBI Taxonomy" id="43665"/>
    <lineage>
        <taxon>Bacteria</taxon>
        <taxon>Bacillati</taxon>
        <taxon>Actinomycetota</taxon>
        <taxon>Actinomycetes</taxon>
        <taxon>Micrococcales</taxon>
        <taxon>Micrococcaceae</taxon>
        <taxon>Paenarthrobacter</taxon>
    </lineage>
</organism>
<evidence type="ECO:0000256" key="3">
    <source>
        <dbReference type="ARBA" id="ARBA00022679"/>
    </source>
</evidence>
<name>A0ABX0TKH3_9MICC</name>
<dbReference type="EMBL" id="JAAOZD010000006">
    <property type="protein sequence ID" value="NIJ02604.1"/>
    <property type="molecule type" value="Genomic_DNA"/>
</dbReference>
<dbReference type="InterPro" id="IPR001296">
    <property type="entry name" value="Glyco_trans_1"/>
</dbReference>
<dbReference type="PANTHER" id="PTHR45947:SF3">
    <property type="entry name" value="SULFOQUINOVOSYL TRANSFERASE SQD2"/>
    <property type="match status" value="1"/>
</dbReference>
<evidence type="ECO:0000256" key="2">
    <source>
        <dbReference type="ARBA" id="ARBA00022676"/>
    </source>
</evidence>
<dbReference type="Pfam" id="PF00534">
    <property type="entry name" value="Glycos_transf_1"/>
    <property type="match status" value="1"/>
</dbReference>
<dbReference type="RefSeq" id="WP_208381568.1">
    <property type="nucleotide sequence ID" value="NZ_BAAAVO010000009.1"/>
</dbReference>
<dbReference type="SUPFAM" id="SSF53756">
    <property type="entry name" value="UDP-Glycosyltransferase/glycogen phosphorylase"/>
    <property type="match status" value="1"/>
</dbReference>
<protein>
    <recommendedName>
        <fullName evidence="1">D-inositol 3-phosphate glycosyltransferase</fullName>
    </recommendedName>
</protein>
<evidence type="ECO:0000313" key="6">
    <source>
        <dbReference type="EMBL" id="NIJ02604.1"/>
    </source>
</evidence>
<comment type="caution">
    <text evidence="6">The sequence shown here is derived from an EMBL/GenBank/DDBJ whole genome shotgun (WGS) entry which is preliminary data.</text>
</comment>
<dbReference type="Gene3D" id="3.40.50.2000">
    <property type="entry name" value="Glycogen Phosphorylase B"/>
    <property type="match status" value="2"/>
</dbReference>
<sequence length="412" mass="45294">MVRRLVKTLVIGLNYSPEPSGNAPYTTKLAEGLAARGMTVNVITGYPHYPQWKIAAGYKGLSMDEKHGAVHVRRLRSTIPSRPTGAGRLLMEATFGAHSVIQRWNRPDAVLVVSPALFSAAFAILRARLFRIPVGIWVQDLYSKGMEETGNPSSRFTSIMRRLESWILSRADQVSVIHERFRDTVVDQLGVPADRVRVIRNWTHVNHHPSFDRSTARERLGWAPKDYVALHAGNMGVKQGLENVLEAAQLATGNGSDVRFVLLGNGNQRSALEAKAHGVDRLQFLEPLPDRAYSEALRSADVLIVNERPGVREMSVPSKLTSYFITGRPIVAATEEGSATSHEMTAAGAGLRVEPGVPADLIAAIEQLQDDPRTAEEFGAAGREYSEKLLSEKAAIDSYYAWLSDLAHQKEG</sequence>
<keyword evidence="2" id="KW-0328">Glycosyltransferase</keyword>